<dbReference type="Pfam" id="PF04873">
    <property type="entry name" value="EIN3_DNA-bd"/>
    <property type="match status" value="1"/>
</dbReference>
<dbReference type="InterPro" id="IPR006957">
    <property type="entry name" value="EIN3"/>
</dbReference>
<evidence type="ECO:0000256" key="4">
    <source>
        <dbReference type="ARBA" id="ARBA00023242"/>
    </source>
</evidence>
<dbReference type="GO" id="GO:0003700">
    <property type="term" value="F:DNA-binding transcription factor activity"/>
    <property type="evidence" value="ECO:0007669"/>
    <property type="project" value="InterPro"/>
</dbReference>
<evidence type="ECO:0000256" key="3">
    <source>
        <dbReference type="ARBA" id="ARBA00022745"/>
    </source>
</evidence>
<dbReference type="Proteomes" id="UP001374584">
    <property type="component" value="Unassembled WGS sequence"/>
</dbReference>
<dbReference type="GO" id="GO:0003677">
    <property type="term" value="F:DNA binding"/>
    <property type="evidence" value="ECO:0007669"/>
    <property type="project" value="TreeGrafter"/>
</dbReference>
<comment type="caution">
    <text evidence="8">The sequence shown here is derived from an EMBL/GenBank/DDBJ whole genome shotgun (WGS) entry which is preliminary data.</text>
</comment>
<dbReference type="FunFam" id="1.10.3180.10:FF:000001">
    <property type="entry name" value="Ethylene insensitive 3-like 1"/>
    <property type="match status" value="1"/>
</dbReference>
<proteinExistence type="inferred from homology"/>
<dbReference type="EMBL" id="JAYMYR010000004">
    <property type="protein sequence ID" value="KAK7369372.1"/>
    <property type="molecule type" value="Genomic_DNA"/>
</dbReference>
<feature type="compositionally biased region" description="Basic and acidic residues" evidence="6">
    <location>
        <begin position="42"/>
        <end position="59"/>
    </location>
</feature>
<keyword evidence="4" id="KW-0539">Nucleus</keyword>
<dbReference type="PANTHER" id="PTHR33305">
    <property type="entry name" value="ETHYLENE INSENSITIVE 3-LIKE 2 PROTEIN"/>
    <property type="match status" value="1"/>
</dbReference>
<keyword evidence="3" id="KW-0936">Ethylene signaling pathway</keyword>
<feature type="domain" description="Ethylene insensitive 3-like DNA-binding" evidence="7">
    <location>
        <begin position="26"/>
        <end position="264"/>
    </location>
</feature>
<evidence type="ECO:0000259" key="7">
    <source>
        <dbReference type="Pfam" id="PF04873"/>
    </source>
</evidence>
<evidence type="ECO:0000256" key="5">
    <source>
        <dbReference type="ARBA" id="ARBA00055234"/>
    </source>
</evidence>
<dbReference type="FunFam" id="1.10.3180.10:FF:000003">
    <property type="entry name" value="Ethylene insensitive 3 family protein"/>
    <property type="match status" value="1"/>
</dbReference>
<sequence>MVEIHEHINPFDEENEEEEEEINYDQLKKRMWKDRILLQKLKENRPKEESDQEAKQEACRRKKMSRAQDSILKYMVKIMEVCNAQGFVYGIIPEKGKPVTGSSDSLREWWKEKVKFDQNAPTALAKFMPLLQIEDSDSTSYIHLLNDLQDTTLSSLLSALMQHCIPPQRRFPLERGFAPPWWPTGTEAWWGEQGLLAQEHGPPPYKKPHDLKKVWKVSLLAAVIKHISPNLDKLRRLVTQSKTLQDKMTAKDTATWSKVMNQEEALLQLTKKCLKISQLEEDENECESSTSTSREGSCVAELNDDSNLGGGIIEKRKSVIDLDATTDKLYACQYYQCPQSEMGMGFLDKNSRMNHESHCGYRNNQNPTLLHDPVSNDTQIICEDDWMNMEVARANQNDNDHFGDLNDQVRDIVGKTPEDYGSLWLNSLEDLELHTALDQIDMNLNRNSEQDTPQGQEITSIWDLTYK</sequence>
<gene>
    <name evidence="8" type="ORF">VNO80_11409</name>
</gene>
<keyword evidence="9" id="KW-1185">Reference proteome</keyword>
<evidence type="ECO:0000313" key="9">
    <source>
        <dbReference type="Proteomes" id="UP001374584"/>
    </source>
</evidence>
<dbReference type="SUPFAM" id="SSF116768">
    <property type="entry name" value="DNA-binding domain of EIN3-like"/>
    <property type="match status" value="1"/>
</dbReference>
<feature type="compositionally biased region" description="Polar residues" evidence="6">
    <location>
        <begin position="446"/>
        <end position="459"/>
    </location>
</feature>
<comment type="function">
    <text evidence="5">Putative transcription factor that may be involved in the ethylene response pathway.</text>
</comment>
<name>A0AAN9NAD1_PHACN</name>
<feature type="region of interest" description="Disordered" evidence="6">
    <location>
        <begin position="42"/>
        <end position="62"/>
    </location>
</feature>
<dbReference type="InterPro" id="IPR023278">
    <property type="entry name" value="Ethylene_insens-like_DNA-bd"/>
</dbReference>
<comment type="similarity">
    <text evidence="2">Belongs to the EIN3 family.</text>
</comment>
<dbReference type="PANTHER" id="PTHR33305:SF29">
    <property type="entry name" value="ETHYLENE INSENSITIVE 3-LIKE 5 PROTEIN"/>
    <property type="match status" value="1"/>
</dbReference>
<protein>
    <recommendedName>
        <fullName evidence="7">Ethylene insensitive 3-like DNA-binding domain-containing protein</fullName>
    </recommendedName>
</protein>
<accession>A0AAN9NAD1</accession>
<evidence type="ECO:0000256" key="2">
    <source>
        <dbReference type="ARBA" id="ARBA00009416"/>
    </source>
</evidence>
<dbReference type="Gene3D" id="1.10.3180.10">
    <property type="entry name" value="DNA-binding domain of EIN3-like"/>
    <property type="match status" value="2"/>
</dbReference>
<reference evidence="8 9" key="1">
    <citation type="submission" date="2024-01" db="EMBL/GenBank/DDBJ databases">
        <title>The genomes of 5 underutilized Papilionoideae crops provide insights into root nodulation and disease resistanc.</title>
        <authorList>
            <person name="Jiang F."/>
        </authorList>
    </citation>
    <scope>NUCLEOTIDE SEQUENCE [LARGE SCALE GENOMIC DNA]</scope>
    <source>
        <strain evidence="8">JINMINGXINNONG_FW02</strain>
        <tissue evidence="8">Leaves</tissue>
    </source>
</reference>
<organism evidence="8 9">
    <name type="scientific">Phaseolus coccineus</name>
    <name type="common">Scarlet runner bean</name>
    <name type="synonym">Phaseolus multiflorus</name>
    <dbReference type="NCBI Taxonomy" id="3886"/>
    <lineage>
        <taxon>Eukaryota</taxon>
        <taxon>Viridiplantae</taxon>
        <taxon>Streptophyta</taxon>
        <taxon>Embryophyta</taxon>
        <taxon>Tracheophyta</taxon>
        <taxon>Spermatophyta</taxon>
        <taxon>Magnoliopsida</taxon>
        <taxon>eudicotyledons</taxon>
        <taxon>Gunneridae</taxon>
        <taxon>Pentapetalae</taxon>
        <taxon>rosids</taxon>
        <taxon>fabids</taxon>
        <taxon>Fabales</taxon>
        <taxon>Fabaceae</taxon>
        <taxon>Papilionoideae</taxon>
        <taxon>50 kb inversion clade</taxon>
        <taxon>NPAAA clade</taxon>
        <taxon>indigoferoid/millettioid clade</taxon>
        <taxon>Phaseoleae</taxon>
        <taxon>Phaseolus</taxon>
    </lineage>
</organism>
<comment type="subcellular location">
    <subcellularLocation>
        <location evidence="1">Nucleus</location>
    </subcellularLocation>
</comment>
<evidence type="ECO:0000256" key="6">
    <source>
        <dbReference type="SAM" id="MobiDB-lite"/>
    </source>
</evidence>
<evidence type="ECO:0000313" key="8">
    <source>
        <dbReference type="EMBL" id="KAK7369372.1"/>
    </source>
</evidence>
<feature type="region of interest" description="Disordered" evidence="6">
    <location>
        <begin position="446"/>
        <end position="467"/>
    </location>
</feature>
<evidence type="ECO:0000256" key="1">
    <source>
        <dbReference type="ARBA" id="ARBA00004123"/>
    </source>
</evidence>
<dbReference type="GO" id="GO:0009873">
    <property type="term" value="P:ethylene-activated signaling pathway"/>
    <property type="evidence" value="ECO:0007669"/>
    <property type="project" value="UniProtKB-KW"/>
</dbReference>
<dbReference type="GO" id="GO:0005634">
    <property type="term" value="C:nucleus"/>
    <property type="evidence" value="ECO:0007669"/>
    <property type="project" value="UniProtKB-SubCell"/>
</dbReference>
<dbReference type="AlphaFoldDB" id="A0AAN9NAD1"/>
<dbReference type="InterPro" id="IPR047091">
    <property type="entry name" value="EIN3-like_DNA-bd"/>
</dbReference>